<evidence type="ECO:0000313" key="2">
    <source>
        <dbReference type="Proteomes" id="UP000245533"/>
    </source>
</evidence>
<accession>A0A316TRL9</accession>
<organism evidence="1 2">
    <name type="scientific">Rhodohalobacter mucosus</name>
    <dbReference type="NCBI Taxonomy" id="2079485"/>
    <lineage>
        <taxon>Bacteria</taxon>
        <taxon>Pseudomonadati</taxon>
        <taxon>Balneolota</taxon>
        <taxon>Balneolia</taxon>
        <taxon>Balneolales</taxon>
        <taxon>Balneolaceae</taxon>
        <taxon>Rhodohalobacter</taxon>
    </lineage>
</organism>
<keyword evidence="2" id="KW-1185">Reference proteome</keyword>
<evidence type="ECO:0000313" key="1">
    <source>
        <dbReference type="EMBL" id="PWN06478.1"/>
    </source>
</evidence>
<gene>
    <name evidence="1" type="ORF">DDZ15_08120</name>
</gene>
<dbReference type="EMBL" id="QGGB01000006">
    <property type="protein sequence ID" value="PWN06478.1"/>
    <property type="molecule type" value="Genomic_DNA"/>
</dbReference>
<reference evidence="1 2" key="1">
    <citation type="submission" date="2018-05" db="EMBL/GenBank/DDBJ databases">
        <title>Rhodohalobacter halophilus gen. nov., sp. nov., a moderately halophilic member of the family Balneolaceae.</title>
        <authorList>
            <person name="Liu Z.-W."/>
        </authorList>
    </citation>
    <scope>NUCLEOTIDE SEQUENCE [LARGE SCALE GENOMIC DNA]</scope>
    <source>
        <strain evidence="1 2">8A47</strain>
    </source>
</reference>
<dbReference type="AlphaFoldDB" id="A0A316TRL9"/>
<dbReference type="Pfam" id="PF18143">
    <property type="entry name" value="HAD_SAK_2"/>
    <property type="match status" value="1"/>
</dbReference>
<comment type="caution">
    <text evidence="1">The sequence shown here is derived from an EMBL/GenBank/DDBJ whole genome shotgun (WGS) entry which is preliminary data.</text>
</comment>
<protein>
    <submittedName>
        <fullName evidence="1">Uncharacterized protein</fullName>
    </submittedName>
</protein>
<sequence length="126" mass="14229">MAAAHINLLTEKLGAQIVVTSTWRYEYSLDELKKLFHQNGMNPDHVTGVIPSLIYEDRSATRGEAIQAWIDENDANNGLHLILDDNDNGISERFPHFIQTSDKEGFADREMIRRCLMIADGELTLG</sequence>
<proteinExistence type="predicted"/>
<dbReference type="Proteomes" id="UP000245533">
    <property type="component" value="Unassembled WGS sequence"/>
</dbReference>
<name>A0A316TRL9_9BACT</name>